<sequence>MDLQLLHQIQNPIMFLWLLDLYFLYHSVLYQQLFEDHTDVQFY</sequence>
<organism evidence="2">
    <name type="scientific">marine metagenome</name>
    <dbReference type="NCBI Taxonomy" id="408172"/>
    <lineage>
        <taxon>unclassified sequences</taxon>
        <taxon>metagenomes</taxon>
        <taxon>ecological metagenomes</taxon>
    </lineage>
</organism>
<keyword evidence="1" id="KW-0472">Membrane</keyword>
<keyword evidence="1" id="KW-0812">Transmembrane</keyword>
<proteinExistence type="predicted"/>
<gene>
    <name evidence="2" type="ORF">METZ01_LOCUS147443</name>
</gene>
<evidence type="ECO:0000313" key="2">
    <source>
        <dbReference type="EMBL" id="SVA94589.1"/>
    </source>
</evidence>
<keyword evidence="1" id="KW-1133">Transmembrane helix</keyword>
<protein>
    <submittedName>
        <fullName evidence="2">Uncharacterized protein</fullName>
    </submittedName>
</protein>
<dbReference type="EMBL" id="UINC01023272">
    <property type="protein sequence ID" value="SVA94589.1"/>
    <property type="molecule type" value="Genomic_DNA"/>
</dbReference>
<accession>A0A381ZZM3</accession>
<reference evidence="2" key="1">
    <citation type="submission" date="2018-05" db="EMBL/GenBank/DDBJ databases">
        <authorList>
            <person name="Lanie J.A."/>
            <person name="Ng W.-L."/>
            <person name="Kazmierczak K.M."/>
            <person name="Andrzejewski T.M."/>
            <person name="Davidsen T.M."/>
            <person name="Wayne K.J."/>
            <person name="Tettelin H."/>
            <person name="Glass J.I."/>
            <person name="Rusch D."/>
            <person name="Podicherti R."/>
            <person name="Tsui H.-C.T."/>
            <person name="Winkler M.E."/>
        </authorList>
    </citation>
    <scope>NUCLEOTIDE SEQUENCE</scope>
</reference>
<evidence type="ECO:0000256" key="1">
    <source>
        <dbReference type="SAM" id="Phobius"/>
    </source>
</evidence>
<name>A0A381ZZM3_9ZZZZ</name>
<feature type="transmembrane region" description="Helical" evidence="1">
    <location>
        <begin position="12"/>
        <end position="33"/>
    </location>
</feature>
<dbReference type="AlphaFoldDB" id="A0A381ZZM3"/>